<comment type="caution">
    <text evidence="1">The sequence shown here is derived from an EMBL/GenBank/DDBJ whole genome shotgun (WGS) entry which is preliminary data.</text>
</comment>
<reference evidence="1 2" key="1">
    <citation type="submission" date="2017-10" db="EMBL/GenBank/DDBJ databases">
        <title>Comparative genomics in systemic dimorphic fungi from Ajellomycetaceae.</title>
        <authorList>
            <person name="Munoz J.F."/>
            <person name="Mcewen J.G."/>
            <person name="Clay O.K."/>
            <person name="Cuomo C.A."/>
        </authorList>
    </citation>
    <scope>NUCLEOTIDE SEQUENCE [LARGE SCALE GENOMIC DNA]</scope>
    <source>
        <strain evidence="1 2">UAMH130</strain>
    </source>
</reference>
<gene>
    <name evidence="1" type="ORF">GX51_01918</name>
</gene>
<dbReference type="AlphaFoldDB" id="A0A2B7XEE7"/>
<proteinExistence type="predicted"/>
<dbReference type="EMBL" id="PDNC01000016">
    <property type="protein sequence ID" value="PGH07131.1"/>
    <property type="molecule type" value="Genomic_DNA"/>
</dbReference>
<keyword evidence="2" id="KW-1185">Reference proteome</keyword>
<accession>A0A2B7XEE7</accession>
<organism evidence="1 2">
    <name type="scientific">Blastomyces parvus</name>
    <dbReference type="NCBI Taxonomy" id="2060905"/>
    <lineage>
        <taxon>Eukaryota</taxon>
        <taxon>Fungi</taxon>
        <taxon>Dikarya</taxon>
        <taxon>Ascomycota</taxon>
        <taxon>Pezizomycotina</taxon>
        <taxon>Eurotiomycetes</taxon>
        <taxon>Eurotiomycetidae</taxon>
        <taxon>Onygenales</taxon>
        <taxon>Ajellomycetaceae</taxon>
        <taxon>Blastomyces</taxon>
    </lineage>
</organism>
<evidence type="ECO:0000313" key="1">
    <source>
        <dbReference type="EMBL" id="PGH07131.1"/>
    </source>
</evidence>
<name>A0A2B7XEE7_9EURO</name>
<evidence type="ECO:0000313" key="2">
    <source>
        <dbReference type="Proteomes" id="UP000224080"/>
    </source>
</evidence>
<sequence>MSPSYLHNFSDFCVAKRLICAKLATLEWNSKFELATLKYPIDSKRKARLNKSVECQCVRVG</sequence>
<protein>
    <submittedName>
        <fullName evidence="1">Uncharacterized protein</fullName>
    </submittedName>
</protein>
<dbReference type="Proteomes" id="UP000224080">
    <property type="component" value="Unassembled WGS sequence"/>
</dbReference>